<dbReference type="Gene3D" id="3.40.50.720">
    <property type="entry name" value="NAD(P)-binding Rossmann-like Domain"/>
    <property type="match status" value="1"/>
</dbReference>
<protein>
    <submittedName>
        <fullName evidence="2">Epimerase</fullName>
    </submittedName>
</protein>
<dbReference type="EMBL" id="CAACVI010000045">
    <property type="protein sequence ID" value="VEN74738.1"/>
    <property type="molecule type" value="Genomic_DNA"/>
</dbReference>
<dbReference type="InterPro" id="IPR036291">
    <property type="entry name" value="NAD(P)-bd_dom_sf"/>
</dbReference>
<dbReference type="Pfam" id="PF01370">
    <property type="entry name" value="Epimerase"/>
    <property type="match status" value="1"/>
</dbReference>
<organism evidence="2">
    <name type="scientific">uncultured Desulfobacteraceae bacterium</name>
    <dbReference type="NCBI Taxonomy" id="218296"/>
    <lineage>
        <taxon>Bacteria</taxon>
        <taxon>Pseudomonadati</taxon>
        <taxon>Thermodesulfobacteriota</taxon>
        <taxon>Desulfobacteria</taxon>
        <taxon>Desulfobacterales</taxon>
        <taxon>Desulfobacteraceae</taxon>
        <taxon>environmental samples</taxon>
    </lineage>
</organism>
<dbReference type="CDD" id="cd08946">
    <property type="entry name" value="SDR_e"/>
    <property type="match status" value="1"/>
</dbReference>
<proteinExistence type="predicted"/>
<dbReference type="InterPro" id="IPR001509">
    <property type="entry name" value="Epimerase_deHydtase"/>
</dbReference>
<dbReference type="AlphaFoldDB" id="A0A484HKI5"/>
<feature type="domain" description="NAD-dependent epimerase/dehydratase" evidence="1">
    <location>
        <begin position="8"/>
        <end position="217"/>
    </location>
</feature>
<evidence type="ECO:0000259" key="1">
    <source>
        <dbReference type="Pfam" id="PF01370"/>
    </source>
</evidence>
<dbReference type="InterPro" id="IPR050177">
    <property type="entry name" value="Lipid_A_modif_metabolic_enz"/>
</dbReference>
<accession>A0A484HKI5</accession>
<name>A0A484HKI5_9BACT</name>
<gene>
    <name evidence="2" type="ORF">EPICR_50012</name>
</gene>
<dbReference type="PANTHER" id="PTHR43245">
    <property type="entry name" value="BIFUNCTIONAL POLYMYXIN RESISTANCE PROTEIN ARNA"/>
    <property type="match status" value="1"/>
</dbReference>
<evidence type="ECO:0000313" key="2">
    <source>
        <dbReference type="EMBL" id="VEN74738.1"/>
    </source>
</evidence>
<dbReference type="SUPFAM" id="SSF51735">
    <property type="entry name" value="NAD(P)-binding Rossmann-fold domains"/>
    <property type="match status" value="1"/>
</dbReference>
<reference evidence="2" key="1">
    <citation type="submission" date="2019-01" db="EMBL/GenBank/DDBJ databases">
        <authorList>
            <consortium name="Genoscope - CEA"/>
            <person name="William W."/>
        </authorList>
    </citation>
    <scope>NUCLEOTIDE SEQUENCE</scope>
    <source>
        <strain evidence="2">CR-1</strain>
    </source>
</reference>
<sequence>MGEKFMRILITGSEGLIGRRLRAALAQGGHIALGCDIKADAPDEKGDIRRLSCLEKVAPEVDGIIHLAGVSRVIDGERDPEECMRTNAGGTKNVIKAAMASPNRPWILFSSSREVYGDPSSLPVPDTAALKPVNIYGESKAECERMLLDVRREGLRTGIVRLSNVYGDVKDHADRVVPAFCRAAATGGRIRVEGAQNTFDFTHVDDTARGLMALIDQLGQRENTPPTHLVTGRGVTLEELAKLAVQCGGSDCDIVERPSRSFDVSKFYGDPIRAEKYLGWSAKIRIEDGVKRLVADFKAASERMVA</sequence>
<dbReference type="PROSITE" id="PS51257">
    <property type="entry name" value="PROKAR_LIPOPROTEIN"/>
    <property type="match status" value="1"/>
</dbReference>